<dbReference type="CDD" id="cd00801">
    <property type="entry name" value="INT_P4_C"/>
    <property type="match status" value="1"/>
</dbReference>
<evidence type="ECO:0000256" key="1">
    <source>
        <dbReference type="ARBA" id="ARBA00008857"/>
    </source>
</evidence>
<gene>
    <name evidence="7" type="ORF">SAMN06265374_2116</name>
</gene>
<dbReference type="Pfam" id="PF13356">
    <property type="entry name" value="Arm-DNA-bind_3"/>
    <property type="match status" value="1"/>
</dbReference>
<organism evidence="7 8">
    <name type="scientific">Roseibium denhamense</name>
    <dbReference type="NCBI Taxonomy" id="76305"/>
    <lineage>
        <taxon>Bacteria</taxon>
        <taxon>Pseudomonadati</taxon>
        <taxon>Pseudomonadota</taxon>
        <taxon>Alphaproteobacteria</taxon>
        <taxon>Hyphomicrobiales</taxon>
        <taxon>Stappiaceae</taxon>
        <taxon>Roseibium</taxon>
    </lineage>
</organism>
<dbReference type="InterPro" id="IPR011010">
    <property type="entry name" value="DNA_brk_join_enz"/>
</dbReference>
<sequence length="405" mass="45687">MLTDAKARKTKPGEKPVSDGTVQGLYLFPGKSVGKAKWVFRFVSPETGKRRDMGLGSYPAVPLKEARDKGIQARRLLENGKDPLNERDRLLETEQRKMSLPTFAEAARKVHDDLKAGFRNKKHSNQWINTLEQYVFPSIGSIQVSNLSPADFAGALKPIWLEKPETASRVKQRCDAVMNWCAAHGYIMASPVGVVSQLLPKQPGKRERVANQPAVPWRDVPAFVKGVLRTGLKTRSKLMLEILILTAARSGEVRLMEWSELDLEKGIWTLPAQRMKAKVAHRVPLSPYLIELFERLRQDADLEVTELVFPSRNNTAVSDMALTKCLRDHKVASDTPGRIATAHGFRSSFRDWASENGYPRDLAERALAHTIRNATEAAYHRTDLLEQRREMMITWEAWVLKLTSG</sequence>
<dbReference type="PANTHER" id="PTHR30629:SF2">
    <property type="entry name" value="PROPHAGE INTEGRASE INTS-RELATED"/>
    <property type="match status" value="1"/>
</dbReference>
<dbReference type="InterPro" id="IPR053876">
    <property type="entry name" value="Phage_int_M"/>
</dbReference>
<evidence type="ECO:0000256" key="5">
    <source>
        <dbReference type="SAM" id="MobiDB-lite"/>
    </source>
</evidence>
<dbReference type="InterPro" id="IPR002104">
    <property type="entry name" value="Integrase_catalytic"/>
</dbReference>
<dbReference type="SUPFAM" id="SSF56349">
    <property type="entry name" value="DNA breaking-rejoining enzymes"/>
    <property type="match status" value="1"/>
</dbReference>
<accession>A0ABY1NWY2</accession>
<dbReference type="Pfam" id="PF22022">
    <property type="entry name" value="Phage_int_M"/>
    <property type="match status" value="1"/>
</dbReference>
<reference evidence="7 8" key="1">
    <citation type="submission" date="2017-05" db="EMBL/GenBank/DDBJ databases">
        <authorList>
            <person name="Varghese N."/>
            <person name="Submissions S."/>
        </authorList>
    </citation>
    <scope>NUCLEOTIDE SEQUENCE [LARGE SCALE GENOMIC DNA]</scope>
    <source>
        <strain evidence="7 8">DSM 15949</strain>
    </source>
</reference>
<feature type="compositionally biased region" description="Basic and acidic residues" evidence="5">
    <location>
        <begin position="1"/>
        <end position="17"/>
    </location>
</feature>
<feature type="domain" description="Tyr recombinase" evidence="6">
    <location>
        <begin position="210"/>
        <end position="392"/>
    </location>
</feature>
<dbReference type="InterPro" id="IPR050808">
    <property type="entry name" value="Phage_Integrase"/>
</dbReference>
<dbReference type="PROSITE" id="PS51898">
    <property type="entry name" value="TYR_RECOMBINASE"/>
    <property type="match status" value="1"/>
</dbReference>
<comment type="similarity">
    <text evidence="1">Belongs to the 'phage' integrase family.</text>
</comment>
<protein>
    <submittedName>
        <fullName evidence="7">Integrase</fullName>
    </submittedName>
</protein>
<keyword evidence="2" id="KW-0229">DNA integration</keyword>
<keyword evidence="4" id="KW-0233">DNA recombination</keyword>
<keyword evidence="8" id="KW-1185">Reference proteome</keyword>
<dbReference type="Pfam" id="PF00589">
    <property type="entry name" value="Phage_integrase"/>
    <property type="match status" value="1"/>
</dbReference>
<dbReference type="InterPro" id="IPR013762">
    <property type="entry name" value="Integrase-like_cat_sf"/>
</dbReference>
<evidence type="ECO:0000313" key="8">
    <source>
        <dbReference type="Proteomes" id="UP001157914"/>
    </source>
</evidence>
<dbReference type="InterPro" id="IPR038488">
    <property type="entry name" value="Integrase_DNA-bd_sf"/>
</dbReference>
<dbReference type="EMBL" id="FXTT01000002">
    <property type="protein sequence ID" value="SMP20592.1"/>
    <property type="molecule type" value="Genomic_DNA"/>
</dbReference>
<evidence type="ECO:0000313" key="7">
    <source>
        <dbReference type="EMBL" id="SMP20592.1"/>
    </source>
</evidence>
<name>A0ABY1NWY2_9HYPH</name>
<dbReference type="InterPro" id="IPR010998">
    <property type="entry name" value="Integrase_recombinase_N"/>
</dbReference>
<evidence type="ECO:0000256" key="3">
    <source>
        <dbReference type="ARBA" id="ARBA00023125"/>
    </source>
</evidence>
<dbReference type="Gene3D" id="1.10.443.10">
    <property type="entry name" value="Intergrase catalytic core"/>
    <property type="match status" value="1"/>
</dbReference>
<evidence type="ECO:0000259" key="6">
    <source>
        <dbReference type="PROSITE" id="PS51898"/>
    </source>
</evidence>
<evidence type="ECO:0000256" key="2">
    <source>
        <dbReference type="ARBA" id="ARBA00022908"/>
    </source>
</evidence>
<dbReference type="RefSeq" id="WP_283404480.1">
    <property type="nucleotide sequence ID" value="NZ_BAAAEA010000003.1"/>
</dbReference>
<dbReference type="PANTHER" id="PTHR30629">
    <property type="entry name" value="PROPHAGE INTEGRASE"/>
    <property type="match status" value="1"/>
</dbReference>
<keyword evidence="3" id="KW-0238">DNA-binding</keyword>
<feature type="region of interest" description="Disordered" evidence="5">
    <location>
        <begin position="1"/>
        <end position="22"/>
    </location>
</feature>
<dbReference type="Proteomes" id="UP001157914">
    <property type="component" value="Unassembled WGS sequence"/>
</dbReference>
<proteinExistence type="inferred from homology"/>
<comment type="caution">
    <text evidence="7">The sequence shown here is derived from an EMBL/GenBank/DDBJ whole genome shotgun (WGS) entry which is preliminary data.</text>
</comment>
<dbReference type="Gene3D" id="3.30.160.390">
    <property type="entry name" value="Integrase, DNA-binding domain"/>
    <property type="match status" value="1"/>
</dbReference>
<evidence type="ECO:0000256" key="4">
    <source>
        <dbReference type="ARBA" id="ARBA00023172"/>
    </source>
</evidence>
<dbReference type="InterPro" id="IPR025166">
    <property type="entry name" value="Integrase_DNA_bind_dom"/>
</dbReference>
<dbReference type="Gene3D" id="1.10.150.130">
    <property type="match status" value="1"/>
</dbReference>